<dbReference type="Proteomes" id="UP001327219">
    <property type="component" value="Chromosome"/>
</dbReference>
<evidence type="ECO:0000256" key="1">
    <source>
        <dbReference type="ARBA" id="ARBA00004651"/>
    </source>
</evidence>
<evidence type="ECO:0000256" key="2">
    <source>
        <dbReference type="ARBA" id="ARBA00022448"/>
    </source>
</evidence>
<comment type="subcellular location">
    <subcellularLocation>
        <location evidence="1 9">Cell membrane</location>
        <topology evidence="1 9">Multi-pass membrane protein</topology>
    </subcellularLocation>
</comment>
<dbReference type="InterPro" id="IPR005791">
    <property type="entry name" value="SecD"/>
</dbReference>
<dbReference type="Pfam" id="PF07549">
    <property type="entry name" value="Sec_GG"/>
    <property type="match status" value="1"/>
</dbReference>
<comment type="subunit">
    <text evidence="9">Forms a complex with SecF. Part of the essential Sec protein translocation apparatus which comprises SecA, SecYEG and auxiliary proteins SecDF-YajC and YidC.</text>
</comment>
<evidence type="ECO:0000256" key="8">
    <source>
        <dbReference type="ARBA" id="ARBA00023136"/>
    </source>
</evidence>
<dbReference type="NCBIfam" id="TIGR00916">
    <property type="entry name" value="2A0604s01"/>
    <property type="match status" value="1"/>
</dbReference>
<evidence type="ECO:0000256" key="3">
    <source>
        <dbReference type="ARBA" id="ARBA00022475"/>
    </source>
</evidence>
<dbReference type="InterPro" id="IPR022813">
    <property type="entry name" value="SecD/SecF_arch_bac"/>
</dbReference>
<organism evidence="14 15">
    <name type="scientific">Candidatus Bandiella euplotis</name>
    <dbReference type="NCBI Taxonomy" id="1664265"/>
    <lineage>
        <taxon>Bacteria</taxon>
        <taxon>Pseudomonadati</taxon>
        <taxon>Pseudomonadota</taxon>
        <taxon>Alphaproteobacteria</taxon>
        <taxon>Rickettsiales</taxon>
        <taxon>Candidatus Midichloriaceae</taxon>
        <taxon>Candidatus Bandiella</taxon>
    </lineage>
</organism>
<evidence type="ECO:0000313" key="14">
    <source>
        <dbReference type="EMBL" id="WPX96027.1"/>
    </source>
</evidence>
<evidence type="ECO:0000259" key="12">
    <source>
        <dbReference type="Pfam" id="PF21760"/>
    </source>
</evidence>
<dbReference type="HAMAP" id="MF_01463_B">
    <property type="entry name" value="SecD_B"/>
    <property type="match status" value="1"/>
</dbReference>
<dbReference type="InterPro" id="IPR055344">
    <property type="entry name" value="SecD_SecF_C_bact"/>
</dbReference>
<dbReference type="PRINTS" id="PR00702">
    <property type="entry name" value="ACRIFLAVINRP"/>
</dbReference>
<feature type="domain" description="Protein export membrane protein SecD/SecF C-terminal" evidence="11">
    <location>
        <begin position="335"/>
        <end position="505"/>
    </location>
</feature>
<dbReference type="Gene3D" id="3.30.70.3400">
    <property type="match status" value="1"/>
</dbReference>
<dbReference type="Gene3D" id="3.30.1360.200">
    <property type="match status" value="1"/>
</dbReference>
<feature type="domain" description="Protein translocase subunit SecDF P1" evidence="12">
    <location>
        <begin position="139"/>
        <end position="197"/>
    </location>
</feature>
<dbReference type="Pfam" id="PF21760">
    <property type="entry name" value="SecD_1st"/>
    <property type="match status" value="1"/>
</dbReference>
<feature type="transmembrane region" description="Helical" evidence="9">
    <location>
        <begin position="446"/>
        <end position="471"/>
    </location>
</feature>
<keyword evidence="6 9" id="KW-1133">Transmembrane helix</keyword>
<evidence type="ECO:0000256" key="9">
    <source>
        <dbReference type="HAMAP-Rule" id="MF_01463"/>
    </source>
</evidence>
<evidence type="ECO:0000256" key="7">
    <source>
        <dbReference type="ARBA" id="ARBA00023010"/>
    </source>
</evidence>
<proteinExistence type="inferred from homology"/>
<keyword evidence="5 9" id="KW-0653">Protein transport</keyword>
<keyword evidence="10" id="KW-0175">Coiled coil</keyword>
<dbReference type="InterPro" id="IPR048631">
    <property type="entry name" value="SecD_1st"/>
</dbReference>
<keyword evidence="15" id="KW-1185">Reference proteome</keyword>
<keyword evidence="8 9" id="KW-0472">Membrane</keyword>
<evidence type="ECO:0000256" key="6">
    <source>
        <dbReference type="ARBA" id="ARBA00022989"/>
    </source>
</evidence>
<feature type="coiled-coil region" evidence="10">
    <location>
        <begin position="55"/>
        <end position="82"/>
    </location>
</feature>
<dbReference type="PANTHER" id="PTHR30081:SF1">
    <property type="entry name" value="PROTEIN TRANSLOCASE SUBUNIT SECD"/>
    <property type="match status" value="1"/>
</dbReference>
<dbReference type="Gene3D" id="1.20.1640.10">
    <property type="entry name" value="Multidrug efflux transporter AcrB transmembrane domain"/>
    <property type="match status" value="1"/>
</dbReference>
<name>A0ABZ0UJB9_9RICK</name>
<dbReference type="Pfam" id="PF22599">
    <property type="entry name" value="SecDF_P1_head"/>
    <property type="match status" value="1"/>
</dbReference>
<dbReference type="Pfam" id="PF02355">
    <property type="entry name" value="SecD_SecF_C"/>
    <property type="match status" value="1"/>
</dbReference>
<dbReference type="InterPro" id="IPR048634">
    <property type="entry name" value="SecD_SecF_C"/>
</dbReference>
<dbReference type="PANTHER" id="PTHR30081">
    <property type="entry name" value="PROTEIN-EXPORT MEMBRANE PROTEIN SEC"/>
    <property type="match status" value="1"/>
</dbReference>
<dbReference type="SUPFAM" id="SSF82866">
    <property type="entry name" value="Multidrug efflux transporter AcrB transmembrane domain"/>
    <property type="match status" value="1"/>
</dbReference>
<keyword evidence="3 9" id="KW-1003">Cell membrane</keyword>
<evidence type="ECO:0000256" key="10">
    <source>
        <dbReference type="SAM" id="Coils"/>
    </source>
</evidence>
<sequence>MIFAIITLSIYFAIPTFFYEVKTIPFFPAQKINFGLDLKGGVSLTIEADIEEYIKEKFSITAEKLKDKLAEEKIQFSDWQQDNNIIQFTLNSTDSNRNKVLKEICTLARTYDLQLKNSGNEISLAFDDLYKEKLTAEVIKQSMEIVTRRVDSIGTKEVEIQTIGKDMILLQVPGLNDPEEIKKVIGKTARLTFHIVKSSIGNNLSEEDRIALLINSKVLPIENVDGQKVGMLAVESIPSMTGDMLSFANADYGSMGESVIKFRLNSLGSNIFADVTTKNKGKMLAIVLDNKIISAPSIREPILSGEGVISGSFTPESASELALLLRAGALPVPLKIIEERVVGPTLGLESIIAGIKACILAAVLVLIIMVSYYRFFGIIANLALVINFVMMISVLAIFGATLTLPGIAGIVLTLGMAVDANVLIFERVKEELKKGRTPLHALHNGYKFAFATILDSNITSIAAGAVLYMFGSGPIKGFAVTLIVGILCSMFTSVTVTKVLVTIWYRARNPKTINI</sequence>
<feature type="transmembrane region" description="Helical" evidence="9">
    <location>
        <begin position="379"/>
        <end position="400"/>
    </location>
</feature>
<evidence type="ECO:0000259" key="11">
    <source>
        <dbReference type="Pfam" id="PF02355"/>
    </source>
</evidence>
<comment type="similarity">
    <text evidence="9">Belongs to the SecD/SecF family. SecD subfamily.</text>
</comment>
<evidence type="ECO:0000259" key="13">
    <source>
        <dbReference type="Pfam" id="PF22599"/>
    </source>
</evidence>
<evidence type="ECO:0000313" key="15">
    <source>
        <dbReference type="Proteomes" id="UP001327219"/>
    </source>
</evidence>
<feature type="transmembrane region" description="Helical" evidence="9">
    <location>
        <begin position="406"/>
        <end position="425"/>
    </location>
</feature>
<comment type="caution">
    <text evidence="9">Lacks conserved residue(s) required for the propagation of feature annotation.</text>
</comment>
<dbReference type="InterPro" id="IPR022646">
    <property type="entry name" value="SecD/SecF_CS"/>
</dbReference>
<dbReference type="EMBL" id="CP110820">
    <property type="protein sequence ID" value="WPX96027.1"/>
    <property type="molecule type" value="Genomic_DNA"/>
</dbReference>
<keyword evidence="7 9" id="KW-0811">Translocation</keyword>
<feature type="transmembrane region" description="Helical" evidence="9">
    <location>
        <begin position="477"/>
        <end position="501"/>
    </location>
</feature>
<protein>
    <recommendedName>
        <fullName evidence="9">Protein translocase subunit SecD</fullName>
    </recommendedName>
</protein>
<dbReference type="NCBIfam" id="TIGR01129">
    <property type="entry name" value="secD"/>
    <property type="match status" value="1"/>
</dbReference>
<keyword evidence="4 9" id="KW-0812">Transmembrane</keyword>
<accession>A0ABZ0UJB9</accession>
<feature type="transmembrane region" description="Helical" evidence="9">
    <location>
        <begin position="351"/>
        <end position="372"/>
    </location>
</feature>
<dbReference type="InterPro" id="IPR001036">
    <property type="entry name" value="Acrflvin-R"/>
</dbReference>
<gene>
    <name evidence="9" type="primary">secD</name>
    <name evidence="14" type="ORF">Bandiella_00130</name>
</gene>
<evidence type="ECO:0000256" key="5">
    <source>
        <dbReference type="ARBA" id="ARBA00022927"/>
    </source>
</evidence>
<evidence type="ECO:0000256" key="4">
    <source>
        <dbReference type="ARBA" id="ARBA00022692"/>
    </source>
</evidence>
<reference evidence="14 15" key="1">
    <citation type="submission" date="2022-11" db="EMBL/GenBank/DDBJ databases">
        <title>Host association and intracellularity evolved multiple times independently in the Rickettsiales.</title>
        <authorList>
            <person name="Castelli M."/>
            <person name="Nardi T."/>
            <person name="Gammuto L."/>
            <person name="Bellinzona G."/>
            <person name="Sabaneyeva E."/>
            <person name="Potekhin A."/>
            <person name="Serra V."/>
            <person name="Petroni G."/>
            <person name="Sassera D."/>
        </authorList>
    </citation>
    <scope>NUCLEOTIDE SEQUENCE [LARGE SCALE GENOMIC DNA]</scope>
    <source>
        <strain evidence="14 15">NDG2</strain>
    </source>
</reference>
<feature type="domain" description="SecDF P1 head subdomain" evidence="13">
    <location>
        <begin position="231"/>
        <end position="332"/>
    </location>
</feature>
<comment type="function">
    <text evidence="9">Part of the Sec protein translocase complex. Interacts with the SecYEG preprotein conducting channel. SecDF uses the proton motive force (PMF) to complete protein translocation after the ATP-dependent function of SecA.</text>
</comment>
<keyword evidence="2 9" id="KW-0813">Transport</keyword>
<dbReference type="InterPro" id="IPR054384">
    <property type="entry name" value="SecDF_P1_head"/>
</dbReference>